<dbReference type="InterPro" id="IPR023009">
    <property type="entry name" value="Tyrosine_recombinase_XerC/XerD"/>
</dbReference>
<dbReference type="SUPFAM" id="SSF56349">
    <property type="entry name" value="DNA breaking-rejoining enzymes"/>
    <property type="match status" value="1"/>
</dbReference>
<dbReference type="OrthoDB" id="9801717at2"/>
<dbReference type="InterPro" id="IPR011010">
    <property type="entry name" value="DNA_brk_join_enz"/>
</dbReference>
<evidence type="ECO:0000313" key="12">
    <source>
        <dbReference type="EMBL" id="EEH63341.1"/>
    </source>
</evidence>
<dbReference type="AlphaFoldDB" id="C0W1H5"/>
<evidence type="ECO:0000256" key="1">
    <source>
        <dbReference type="ARBA" id="ARBA00004496"/>
    </source>
</evidence>
<evidence type="ECO:0000256" key="8">
    <source>
        <dbReference type="ARBA" id="ARBA00023306"/>
    </source>
</evidence>
<dbReference type="Pfam" id="PF02899">
    <property type="entry name" value="Phage_int_SAM_1"/>
    <property type="match status" value="1"/>
</dbReference>
<dbReference type="PANTHER" id="PTHR30349:SF81">
    <property type="entry name" value="TYROSINE RECOMBINASE XERC"/>
    <property type="match status" value="1"/>
</dbReference>
<feature type="active site" evidence="9">
    <location>
        <position position="160"/>
    </location>
</feature>
<dbReference type="InterPro" id="IPR002104">
    <property type="entry name" value="Integrase_catalytic"/>
</dbReference>
<evidence type="ECO:0000256" key="6">
    <source>
        <dbReference type="ARBA" id="ARBA00023125"/>
    </source>
</evidence>
<keyword evidence="4 9" id="KW-0159">Chromosome partition</keyword>
<evidence type="ECO:0000256" key="5">
    <source>
        <dbReference type="ARBA" id="ARBA00022908"/>
    </source>
</evidence>
<comment type="subcellular location">
    <subcellularLocation>
        <location evidence="1 9">Cytoplasm</location>
    </subcellularLocation>
</comment>
<evidence type="ECO:0000256" key="4">
    <source>
        <dbReference type="ARBA" id="ARBA00022829"/>
    </source>
</evidence>
<dbReference type="InterPro" id="IPR050090">
    <property type="entry name" value="Tyrosine_recombinase_XerCD"/>
</dbReference>
<dbReference type="HOGENOM" id="CLU_027562_9_0_11"/>
<evidence type="ECO:0000259" key="10">
    <source>
        <dbReference type="PROSITE" id="PS51898"/>
    </source>
</evidence>
<keyword evidence="6 9" id="KW-0238">DNA-binding</keyword>
<keyword evidence="5 9" id="KW-0229">DNA integration</keyword>
<evidence type="ECO:0000256" key="7">
    <source>
        <dbReference type="ARBA" id="ARBA00023172"/>
    </source>
</evidence>
<feature type="domain" description="Core-binding (CB)" evidence="11">
    <location>
        <begin position="8"/>
        <end position="98"/>
    </location>
</feature>
<protein>
    <recommendedName>
        <fullName evidence="9">Tyrosine recombinase XerC</fullName>
    </recommendedName>
</protein>
<evidence type="ECO:0000259" key="11">
    <source>
        <dbReference type="PROSITE" id="PS51900"/>
    </source>
</evidence>
<dbReference type="HAMAP" id="MF_01808">
    <property type="entry name" value="Recomb_XerC_XerD"/>
    <property type="match status" value="1"/>
</dbReference>
<keyword evidence="7 9" id="KW-0233">DNA recombination</keyword>
<comment type="caution">
    <text evidence="12">The sequence shown here is derived from an EMBL/GenBank/DDBJ whole genome shotgun (WGS) entry which is preliminary data.</text>
</comment>
<feature type="domain" description="Tyr recombinase" evidence="10">
    <location>
        <begin position="119"/>
        <end position="309"/>
    </location>
</feature>
<dbReference type="GO" id="GO:0003677">
    <property type="term" value="F:DNA binding"/>
    <property type="evidence" value="ECO:0007669"/>
    <property type="project" value="UniProtKB-UniRule"/>
</dbReference>
<dbReference type="RefSeq" id="WP_006546123.1">
    <property type="nucleotide sequence ID" value="NZ_DS999540.1"/>
</dbReference>
<dbReference type="GO" id="GO:0009037">
    <property type="term" value="F:tyrosine-based site-specific recombinase activity"/>
    <property type="evidence" value="ECO:0007669"/>
    <property type="project" value="UniProtKB-UniRule"/>
</dbReference>
<feature type="active site" evidence="9">
    <location>
        <position position="261"/>
    </location>
</feature>
<dbReference type="EMBL" id="ACFG01000034">
    <property type="protein sequence ID" value="EEH63341.1"/>
    <property type="molecule type" value="Genomic_DNA"/>
</dbReference>
<dbReference type="NCBIfam" id="NF001399">
    <property type="entry name" value="PRK00283.1"/>
    <property type="match status" value="1"/>
</dbReference>
<dbReference type="STRING" id="525245.HMPREF0044_1265"/>
<dbReference type="GO" id="GO:0005737">
    <property type="term" value="C:cytoplasm"/>
    <property type="evidence" value="ECO:0007669"/>
    <property type="project" value="UniProtKB-SubCell"/>
</dbReference>
<dbReference type="PROSITE" id="PS51900">
    <property type="entry name" value="CB"/>
    <property type="match status" value="1"/>
</dbReference>
<proteinExistence type="inferred from homology"/>
<comment type="function">
    <text evidence="9">Site-specific tyrosine recombinase, which acts by catalyzing the cutting and rejoining of the recombining DNA molecules. The XerC-XerD complex is essential to convert dimers of the bacterial chromosome into monomers to permit their segregation at cell division. It also contributes to the segregational stability of plasmids.</text>
</comment>
<dbReference type="Gene3D" id="1.10.150.130">
    <property type="match status" value="1"/>
</dbReference>
<comment type="similarity">
    <text evidence="9">Belongs to the 'phage' integrase family. XerC subfamily.</text>
</comment>
<feature type="active site" evidence="9">
    <location>
        <position position="186"/>
    </location>
</feature>
<dbReference type="CDD" id="cd00798">
    <property type="entry name" value="INT_XerDC_C"/>
    <property type="match status" value="1"/>
</dbReference>
<feature type="active site" evidence="9">
    <location>
        <position position="287"/>
    </location>
</feature>
<dbReference type="InterPro" id="IPR004107">
    <property type="entry name" value="Integrase_SAM-like_N"/>
</dbReference>
<dbReference type="Proteomes" id="UP000010301">
    <property type="component" value="Unassembled WGS sequence"/>
</dbReference>
<dbReference type="eggNOG" id="COG4974">
    <property type="taxonomic scope" value="Bacteria"/>
</dbReference>
<dbReference type="GO" id="GO:0051301">
    <property type="term" value="P:cell division"/>
    <property type="evidence" value="ECO:0007669"/>
    <property type="project" value="UniProtKB-KW"/>
</dbReference>
<evidence type="ECO:0000256" key="2">
    <source>
        <dbReference type="ARBA" id="ARBA00022490"/>
    </source>
</evidence>
<dbReference type="Gene3D" id="1.10.443.10">
    <property type="entry name" value="Intergrase catalytic core"/>
    <property type="match status" value="1"/>
</dbReference>
<keyword evidence="2 9" id="KW-0963">Cytoplasm</keyword>
<reference evidence="12 13" key="1">
    <citation type="submission" date="2009-01" db="EMBL/GenBank/DDBJ databases">
        <authorList>
            <person name="Qin X."/>
            <person name="Bachman B."/>
            <person name="Battles P."/>
            <person name="Bell A."/>
            <person name="Bess C."/>
            <person name="Bickham C."/>
            <person name="Chaboub L."/>
            <person name="Chen D."/>
            <person name="Coyle M."/>
            <person name="Deiros D.R."/>
            <person name="Dinh H."/>
            <person name="Forbes L."/>
            <person name="Fowler G."/>
            <person name="Francisco L."/>
            <person name="Fu Q."/>
            <person name="Gubbala S."/>
            <person name="Hale W."/>
            <person name="Han Y."/>
            <person name="Hemphill L."/>
            <person name="Highlander S.K."/>
            <person name="Hirani K."/>
            <person name="Hogues M."/>
            <person name="Jackson L."/>
            <person name="Jakkamsetti A."/>
            <person name="Javaid M."/>
            <person name="Jiang H."/>
            <person name="Korchina V."/>
            <person name="Kovar C."/>
            <person name="Lara F."/>
            <person name="Lee S."/>
            <person name="Mata R."/>
            <person name="Mathew T."/>
            <person name="Moen C."/>
            <person name="Morales K."/>
            <person name="Munidasa M."/>
            <person name="Nazareth L."/>
            <person name="Ngo R."/>
            <person name="Nguyen L."/>
            <person name="Okwuonu G."/>
            <person name="Ongeri F."/>
            <person name="Patil S."/>
            <person name="Petrosino J."/>
            <person name="Pham C."/>
            <person name="Pham P."/>
            <person name="Pu L.-L."/>
            <person name="Puazo M."/>
            <person name="Raj R."/>
            <person name="Reid J."/>
            <person name="Rouhana J."/>
            <person name="Saada N."/>
            <person name="Shang Y."/>
            <person name="Simmons D."/>
            <person name="Thornton R."/>
            <person name="Warren J."/>
            <person name="Weissenberger G."/>
            <person name="Zhang J."/>
            <person name="Zhang L."/>
            <person name="Zhou C."/>
            <person name="Zhu D."/>
            <person name="Muzny D."/>
            <person name="Worley K."/>
            <person name="Gibbs R."/>
        </authorList>
    </citation>
    <scope>NUCLEOTIDE SEQUENCE [LARGE SCALE GENOMIC DNA]</scope>
    <source>
        <strain evidence="12 13">DSM 15436</strain>
    </source>
</reference>
<keyword evidence="8 9" id="KW-0131">Cell cycle</keyword>
<feature type="active site" description="O-(3'-phospho-DNA)-tyrosine intermediate" evidence="9">
    <location>
        <position position="296"/>
    </location>
</feature>
<keyword evidence="13" id="KW-1185">Reference proteome</keyword>
<dbReference type="Pfam" id="PF00589">
    <property type="entry name" value="Phage_integrase"/>
    <property type="match status" value="1"/>
</dbReference>
<dbReference type="InterPro" id="IPR013762">
    <property type="entry name" value="Integrase-like_cat_sf"/>
</dbReference>
<name>C0W1H5_9ACTO</name>
<organism evidence="12 13">
    <name type="scientific">Gleimia coleocanis DSM 15436</name>
    <dbReference type="NCBI Taxonomy" id="525245"/>
    <lineage>
        <taxon>Bacteria</taxon>
        <taxon>Bacillati</taxon>
        <taxon>Actinomycetota</taxon>
        <taxon>Actinomycetes</taxon>
        <taxon>Actinomycetales</taxon>
        <taxon>Actinomycetaceae</taxon>
        <taxon>Gleimia</taxon>
    </lineage>
</organism>
<dbReference type="PROSITE" id="PS51898">
    <property type="entry name" value="TYR_RECOMBINASE"/>
    <property type="match status" value="1"/>
</dbReference>
<evidence type="ECO:0000256" key="3">
    <source>
        <dbReference type="ARBA" id="ARBA00022618"/>
    </source>
</evidence>
<dbReference type="GO" id="GO:0006313">
    <property type="term" value="P:DNA transposition"/>
    <property type="evidence" value="ECO:0007669"/>
    <property type="project" value="UniProtKB-UniRule"/>
</dbReference>
<dbReference type="InterPro" id="IPR044068">
    <property type="entry name" value="CB"/>
</dbReference>
<evidence type="ECO:0000256" key="9">
    <source>
        <dbReference type="HAMAP-Rule" id="MF_01808"/>
    </source>
</evidence>
<keyword evidence="3 9" id="KW-0132">Cell division</keyword>
<accession>C0W1H5</accession>
<comment type="subunit">
    <text evidence="9">Forms a cyclic heterotetrameric complex composed of two molecules of XerC and two molecules of XerD.</text>
</comment>
<dbReference type="InterPro" id="IPR010998">
    <property type="entry name" value="Integrase_recombinase_N"/>
</dbReference>
<dbReference type="GO" id="GO:0007059">
    <property type="term" value="P:chromosome segregation"/>
    <property type="evidence" value="ECO:0007669"/>
    <property type="project" value="UniProtKB-UniRule"/>
</dbReference>
<dbReference type="PANTHER" id="PTHR30349">
    <property type="entry name" value="PHAGE INTEGRASE-RELATED"/>
    <property type="match status" value="1"/>
</dbReference>
<feature type="active site" evidence="9">
    <location>
        <position position="264"/>
    </location>
</feature>
<sequence length="317" mass="34157">MSKYRANGTSSDVLNGFLDYLTVEKGASAHTVAGYRRDLERFLVERGIADTPLAQVDTVAIDAHLTQLSLGFAGKPGLSAASIARARASIRALFRYAVSEDILSADPAAEVQQKKLGKHLPKAISLEEIAAMLEVAGQRPGPVGLRDVALIELLYGTGARITEVMNLSPDDLYLAGEFPHVKLFGKGRKERLVPLGSFAVQALEDYLLLGRPLLLGKAKTRVAGHPLFLNKRGLSLSRQSAWEIISQTAVAAGCVSEVSPHSLRHSFATHLLEGGASIRDVQELLGHASVTTTQIYTKVSMNTLREVHALTHPRANL</sequence>
<evidence type="ECO:0000313" key="13">
    <source>
        <dbReference type="Proteomes" id="UP000010301"/>
    </source>
</evidence>
<gene>
    <name evidence="9" type="primary">xerC</name>
    <name evidence="12" type="ORF">HMPREF0044_1265</name>
</gene>